<dbReference type="InterPro" id="IPR048273">
    <property type="entry name" value="Luciferase"/>
</dbReference>
<dbReference type="PANTHER" id="PTHR38695">
    <property type="entry name" value="AMINO ACID PERMEASE_ SLC12A DOMAIN-CONTAINING PROTEIN"/>
    <property type="match status" value="1"/>
</dbReference>
<dbReference type="Pfam" id="PF17648">
    <property type="entry name" value="Luciferase"/>
    <property type="match status" value="1"/>
</dbReference>
<dbReference type="AlphaFoldDB" id="A0A2C5XWP2"/>
<dbReference type="OrthoDB" id="5358398at2759"/>
<proteinExistence type="predicted"/>
<name>A0A2C5XWP2_9HYPO</name>
<evidence type="ECO:0000313" key="2">
    <source>
        <dbReference type="EMBL" id="PHH60867.1"/>
    </source>
</evidence>
<dbReference type="InterPro" id="IPR040841">
    <property type="entry name" value="Luciferase_dom"/>
</dbReference>
<dbReference type="STRING" id="1399860.A0A2C5XWP2"/>
<gene>
    <name evidence="2" type="ORF">CDD81_1072</name>
</gene>
<accession>A0A2C5XWP2</accession>
<comment type="caution">
    <text evidence="2">The sequence shown here is derived from an EMBL/GenBank/DDBJ whole genome shotgun (WGS) entry which is preliminary data.</text>
</comment>
<sequence>MASDFSFARLRDLPHPIQKLMTAFAEHRLLATSALGIVPLLAIIFNDYRGFVALGPGGLPSNPLGWLAQLCLQPLGRLNTLSTSSLHSSRNADAVGPRGRDSFLGAQPLPPRRGHRPKVPGYVAPQRQTSECAVGDAVARMNAYVAGLACRNPEALIIKGSGLESKHCKALWLEDRRHPLPDYLAATTHGEIVHVHAEGSSHAVLSLIDAQIAIEQGWAQLHKLSGRAGMLPLTYVLIYAPRDQDETEVWQRLVTASALFNTAHSGGSLRLML</sequence>
<feature type="domain" description="Luciferase" evidence="1">
    <location>
        <begin position="190"/>
        <end position="257"/>
    </location>
</feature>
<keyword evidence="3" id="KW-1185">Reference proteome</keyword>
<evidence type="ECO:0000259" key="1">
    <source>
        <dbReference type="Pfam" id="PF17648"/>
    </source>
</evidence>
<organism evidence="2 3">
    <name type="scientific">Ophiocordyceps australis</name>
    <dbReference type="NCBI Taxonomy" id="1399860"/>
    <lineage>
        <taxon>Eukaryota</taxon>
        <taxon>Fungi</taxon>
        <taxon>Dikarya</taxon>
        <taxon>Ascomycota</taxon>
        <taxon>Pezizomycotina</taxon>
        <taxon>Sordariomycetes</taxon>
        <taxon>Hypocreomycetidae</taxon>
        <taxon>Hypocreales</taxon>
        <taxon>Ophiocordycipitaceae</taxon>
        <taxon>Ophiocordyceps</taxon>
    </lineage>
</organism>
<evidence type="ECO:0000313" key="3">
    <source>
        <dbReference type="Proteomes" id="UP000226192"/>
    </source>
</evidence>
<dbReference type="PANTHER" id="PTHR38695:SF1">
    <property type="entry name" value="AMINO ACID PERMEASE_ SLC12A DOMAIN-CONTAINING PROTEIN"/>
    <property type="match status" value="1"/>
</dbReference>
<reference evidence="2 3" key="1">
    <citation type="submission" date="2017-06" db="EMBL/GenBank/DDBJ databases">
        <title>Ant-infecting Ophiocordyceps genomes reveal a high diversity of potential behavioral manipulation genes and a possible major role for enterotoxins.</title>
        <authorList>
            <person name="De Bekker C."/>
            <person name="Evans H.C."/>
            <person name="Brachmann A."/>
            <person name="Hughes D.P."/>
        </authorList>
    </citation>
    <scope>NUCLEOTIDE SEQUENCE [LARGE SCALE GENOMIC DNA]</scope>
    <source>
        <strain evidence="2 3">Map64</strain>
    </source>
</reference>
<protein>
    <recommendedName>
        <fullName evidence="1">Luciferase domain-containing protein</fullName>
    </recommendedName>
</protein>
<dbReference type="EMBL" id="NJET01000125">
    <property type="protein sequence ID" value="PHH60867.1"/>
    <property type="molecule type" value="Genomic_DNA"/>
</dbReference>
<dbReference type="Proteomes" id="UP000226192">
    <property type="component" value="Unassembled WGS sequence"/>
</dbReference>